<dbReference type="AlphaFoldDB" id="A0A6L2PEB2"/>
<dbReference type="OrthoDB" id="10017160at2759"/>
<dbReference type="Gene3D" id="3.30.420.10">
    <property type="entry name" value="Ribonuclease H-like superfamily/Ribonuclease H"/>
    <property type="match status" value="1"/>
</dbReference>
<evidence type="ECO:0000313" key="2">
    <source>
        <dbReference type="Proteomes" id="UP000502823"/>
    </source>
</evidence>
<protein>
    <submittedName>
        <fullName evidence="1">Uncharacterized protein</fullName>
    </submittedName>
</protein>
<feature type="non-terminal residue" evidence="1">
    <location>
        <position position="1"/>
    </location>
</feature>
<sequence>IKSALKGTRFESVDAVKAKATELMNKLSEDDLQHCFQQWEMRMEQFRDRGGEYIE</sequence>
<evidence type="ECO:0000313" key="1">
    <source>
        <dbReference type="EMBL" id="GFG30909.1"/>
    </source>
</evidence>
<gene>
    <name evidence="1" type="ORF">Cfor_03226</name>
</gene>
<keyword evidence="2" id="KW-1185">Reference proteome</keyword>
<name>A0A6L2PEB2_COPFO</name>
<dbReference type="Proteomes" id="UP000502823">
    <property type="component" value="Unassembled WGS sequence"/>
</dbReference>
<dbReference type="GO" id="GO:0003676">
    <property type="term" value="F:nucleic acid binding"/>
    <property type="evidence" value="ECO:0007669"/>
    <property type="project" value="InterPro"/>
</dbReference>
<organism evidence="1 2">
    <name type="scientific">Coptotermes formosanus</name>
    <name type="common">Formosan subterranean termite</name>
    <dbReference type="NCBI Taxonomy" id="36987"/>
    <lineage>
        <taxon>Eukaryota</taxon>
        <taxon>Metazoa</taxon>
        <taxon>Ecdysozoa</taxon>
        <taxon>Arthropoda</taxon>
        <taxon>Hexapoda</taxon>
        <taxon>Insecta</taxon>
        <taxon>Pterygota</taxon>
        <taxon>Neoptera</taxon>
        <taxon>Polyneoptera</taxon>
        <taxon>Dictyoptera</taxon>
        <taxon>Blattodea</taxon>
        <taxon>Blattoidea</taxon>
        <taxon>Termitoidae</taxon>
        <taxon>Rhinotermitidae</taxon>
        <taxon>Coptotermes</taxon>
    </lineage>
</organism>
<dbReference type="InParanoid" id="A0A6L2PEB2"/>
<proteinExistence type="predicted"/>
<dbReference type="InterPro" id="IPR036397">
    <property type="entry name" value="RNaseH_sf"/>
</dbReference>
<dbReference type="EMBL" id="BLKM01007528">
    <property type="protein sequence ID" value="GFG30909.1"/>
    <property type="molecule type" value="Genomic_DNA"/>
</dbReference>
<accession>A0A6L2PEB2</accession>
<feature type="non-terminal residue" evidence="1">
    <location>
        <position position="55"/>
    </location>
</feature>
<comment type="caution">
    <text evidence="1">The sequence shown here is derived from an EMBL/GenBank/DDBJ whole genome shotgun (WGS) entry which is preliminary data.</text>
</comment>
<reference evidence="2" key="1">
    <citation type="submission" date="2020-01" db="EMBL/GenBank/DDBJ databases">
        <title>Draft genome sequence of the Termite Coptotermes fromosanus.</title>
        <authorList>
            <person name="Itakura S."/>
            <person name="Yosikawa Y."/>
            <person name="Umezawa K."/>
        </authorList>
    </citation>
    <scope>NUCLEOTIDE SEQUENCE [LARGE SCALE GENOMIC DNA]</scope>
</reference>